<dbReference type="PROSITE" id="PS01359">
    <property type="entry name" value="ZF_PHD_1"/>
    <property type="match status" value="1"/>
</dbReference>
<dbReference type="GO" id="GO:0005634">
    <property type="term" value="C:nucleus"/>
    <property type="evidence" value="ECO:0007669"/>
    <property type="project" value="UniProtKB-SubCell"/>
</dbReference>
<evidence type="ECO:0000256" key="5">
    <source>
        <dbReference type="ARBA" id="ARBA00022833"/>
    </source>
</evidence>
<accession>A0AAJ6YKP4</accession>
<feature type="binding site" evidence="8">
    <location>
        <position position="256"/>
    </location>
    <ligand>
        <name>Zn(2+)</name>
        <dbReference type="ChEBI" id="CHEBI:29105"/>
        <label>1</label>
    </ligand>
</feature>
<feature type="compositionally biased region" description="Low complexity" evidence="11">
    <location>
        <begin position="126"/>
        <end position="135"/>
    </location>
</feature>
<keyword evidence="3 8" id="KW-0479">Metal-binding</keyword>
<dbReference type="InterPro" id="IPR013083">
    <property type="entry name" value="Znf_RING/FYVE/PHD"/>
</dbReference>
<evidence type="ECO:0000256" key="8">
    <source>
        <dbReference type="PIRSR" id="PIRSR628651-51"/>
    </source>
</evidence>
<dbReference type="CDD" id="cd16857">
    <property type="entry name" value="ING_ING1_2"/>
    <property type="match status" value="1"/>
</dbReference>
<feature type="compositionally biased region" description="Polar residues" evidence="11">
    <location>
        <begin position="136"/>
        <end position="150"/>
    </location>
</feature>
<feature type="binding site" evidence="8">
    <location>
        <position position="275"/>
    </location>
    <ligand>
        <name>Zn(2+)</name>
        <dbReference type="ChEBI" id="CHEBI:29105"/>
        <label>2</label>
    </ligand>
</feature>
<feature type="site" description="Histone H3K4me3 binding" evidence="7">
    <location>
        <position position="231"/>
    </location>
</feature>
<name>A0AAJ6YKP4_9HYME</name>
<feature type="binding site" evidence="8">
    <location>
        <position position="234"/>
    </location>
    <ligand>
        <name>Zn(2+)</name>
        <dbReference type="ChEBI" id="CHEBI:29105"/>
        <label>1</label>
    </ligand>
</feature>
<feature type="compositionally biased region" description="Low complexity" evidence="11">
    <location>
        <begin position="191"/>
        <end position="209"/>
    </location>
</feature>
<feature type="site" description="Histone H3K4me3 binding" evidence="7">
    <location>
        <position position="242"/>
    </location>
</feature>
<dbReference type="Pfam" id="PF12998">
    <property type="entry name" value="ING"/>
    <property type="match status" value="1"/>
</dbReference>
<dbReference type="InterPro" id="IPR028643">
    <property type="entry name" value="ING1_PHD_Znf"/>
</dbReference>
<dbReference type="PANTHER" id="PTHR10333">
    <property type="entry name" value="INHIBITOR OF GROWTH PROTEIN"/>
    <property type="match status" value="1"/>
</dbReference>
<evidence type="ECO:0000256" key="1">
    <source>
        <dbReference type="ARBA" id="ARBA00004123"/>
    </source>
</evidence>
<evidence type="ECO:0000256" key="3">
    <source>
        <dbReference type="ARBA" id="ARBA00022723"/>
    </source>
</evidence>
<comment type="similarity">
    <text evidence="2 10">Belongs to the ING family.</text>
</comment>
<keyword evidence="10" id="KW-0156">Chromatin regulator</keyword>
<comment type="function">
    <text evidence="10">Component of an histone acetyltransferase complex.</text>
</comment>
<feature type="binding site" evidence="8">
    <location>
        <position position="232"/>
    </location>
    <ligand>
        <name>Zn(2+)</name>
        <dbReference type="ChEBI" id="CHEBI:29105"/>
        <label>1</label>
    </ligand>
</feature>
<feature type="compositionally biased region" description="Polar residues" evidence="11">
    <location>
        <begin position="210"/>
        <end position="221"/>
    </location>
</feature>
<keyword evidence="4 9" id="KW-0863">Zinc-finger</keyword>
<dbReference type="PROSITE" id="PS50016">
    <property type="entry name" value="ZF_PHD_2"/>
    <property type="match status" value="1"/>
</dbReference>
<dbReference type="SMART" id="SM01408">
    <property type="entry name" value="ING"/>
    <property type="match status" value="1"/>
</dbReference>
<feature type="binding site" evidence="8">
    <location>
        <position position="272"/>
    </location>
    <ligand>
        <name>Zn(2+)</name>
        <dbReference type="ChEBI" id="CHEBI:29105"/>
        <label>2</label>
    </ligand>
</feature>
<feature type="domain" description="PHD-type" evidence="12">
    <location>
        <begin position="229"/>
        <end position="278"/>
    </location>
</feature>
<dbReference type="GO" id="GO:0008270">
    <property type="term" value="F:zinc ion binding"/>
    <property type="evidence" value="ECO:0007669"/>
    <property type="project" value="UniProtKB-KW"/>
</dbReference>
<gene>
    <name evidence="14" type="primary">LOC105363785</name>
</gene>
<keyword evidence="13" id="KW-1185">Reference proteome</keyword>
<dbReference type="Proteomes" id="UP000695007">
    <property type="component" value="Unplaced"/>
</dbReference>
<keyword evidence="5 8" id="KW-0862">Zinc</keyword>
<evidence type="ECO:0000256" key="2">
    <source>
        <dbReference type="ARBA" id="ARBA00010210"/>
    </source>
</evidence>
<dbReference type="GeneID" id="105363785"/>
<comment type="subcellular location">
    <subcellularLocation>
        <location evidence="1 10">Nucleus</location>
    </subcellularLocation>
</comment>
<dbReference type="SMART" id="SM00249">
    <property type="entry name" value="PHD"/>
    <property type="match status" value="1"/>
</dbReference>
<evidence type="ECO:0000313" key="13">
    <source>
        <dbReference type="Proteomes" id="UP000695007"/>
    </source>
</evidence>
<keyword evidence="6 10" id="KW-0539">Nucleus</keyword>
<feature type="binding site" evidence="8">
    <location>
        <position position="250"/>
    </location>
    <ligand>
        <name>Zn(2+)</name>
        <dbReference type="ChEBI" id="CHEBI:29105"/>
        <label>2</label>
    </ligand>
</feature>
<dbReference type="InterPro" id="IPR019787">
    <property type="entry name" value="Znf_PHD-finger"/>
</dbReference>
<protein>
    <recommendedName>
        <fullName evidence="10">Inhibitor of growth protein</fullName>
    </recommendedName>
</protein>
<feature type="site" description="Histone H3K4me3 binding" evidence="7">
    <location>
        <position position="246"/>
    </location>
</feature>
<dbReference type="GO" id="GO:0045893">
    <property type="term" value="P:positive regulation of DNA-templated transcription"/>
    <property type="evidence" value="ECO:0007669"/>
    <property type="project" value="TreeGrafter"/>
</dbReference>
<dbReference type="SUPFAM" id="SSF57903">
    <property type="entry name" value="FYVE/PHD zinc finger"/>
    <property type="match status" value="1"/>
</dbReference>
<dbReference type="AlphaFoldDB" id="A0AAJ6YKP4"/>
<evidence type="ECO:0000259" key="12">
    <source>
        <dbReference type="PROSITE" id="PS50016"/>
    </source>
</evidence>
<evidence type="ECO:0000256" key="7">
    <source>
        <dbReference type="PIRSR" id="PIRSR628651-50"/>
    </source>
</evidence>
<dbReference type="InterPro" id="IPR028651">
    <property type="entry name" value="ING_fam"/>
</dbReference>
<feature type="binding site" evidence="8">
    <location>
        <position position="259"/>
    </location>
    <ligand>
        <name>Zn(2+)</name>
        <dbReference type="ChEBI" id="CHEBI:29105"/>
        <label>1</label>
    </ligand>
</feature>
<dbReference type="InterPro" id="IPR011011">
    <property type="entry name" value="Znf_FYVE_PHD"/>
</dbReference>
<feature type="region of interest" description="Disordered" evidence="11">
    <location>
        <begin position="185"/>
        <end position="221"/>
    </location>
</feature>
<dbReference type="Gene3D" id="3.30.40.10">
    <property type="entry name" value="Zinc/RING finger domain, C3HC4 (zinc finger)"/>
    <property type="match status" value="1"/>
</dbReference>
<dbReference type="Gene3D" id="6.10.140.1740">
    <property type="match status" value="1"/>
</dbReference>
<dbReference type="GO" id="GO:0006325">
    <property type="term" value="P:chromatin organization"/>
    <property type="evidence" value="ECO:0007669"/>
    <property type="project" value="UniProtKB-KW"/>
</dbReference>
<feature type="region of interest" description="Disordered" evidence="11">
    <location>
        <begin position="122"/>
        <end position="167"/>
    </location>
</feature>
<organism evidence="13 14">
    <name type="scientific">Ceratosolen solmsi marchali</name>
    <dbReference type="NCBI Taxonomy" id="326594"/>
    <lineage>
        <taxon>Eukaryota</taxon>
        <taxon>Metazoa</taxon>
        <taxon>Ecdysozoa</taxon>
        <taxon>Arthropoda</taxon>
        <taxon>Hexapoda</taxon>
        <taxon>Insecta</taxon>
        <taxon>Pterygota</taxon>
        <taxon>Neoptera</taxon>
        <taxon>Endopterygota</taxon>
        <taxon>Hymenoptera</taxon>
        <taxon>Apocrita</taxon>
        <taxon>Proctotrupomorpha</taxon>
        <taxon>Chalcidoidea</taxon>
        <taxon>Agaonidae</taxon>
        <taxon>Agaoninae</taxon>
        <taxon>Ceratosolen</taxon>
    </lineage>
</organism>
<evidence type="ECO:0000256" key="9">
    <source>
        <dbReference type="PROSITE-ProRule" id="PRU00146"/>
    </source>
</evidence>
<dbReference type="InterPro" id="IPR001965">
    <property type="entry name" value="Znf_PHD"/>
</dbReference>
<sequence>MLKMENEIENEDNLSVVQYINDYLDCVENLPNDLQRQLSRILDLDVTSQNYFREFEKHEKVVAKINVDTTTRKQALIQMHKSLISMQNIGDEKLQIMQVILNLIEKKVEQLNVKRRNLNLGEQENNEPLNKSNNNVGSLNVEKNVNNTKLNLRGRRSKLNTSLKSSDGADTSILSENQLLNISSSSNGAQKKLNTSNSSKKSKGKSFASQQNQNIEDNQSLTEDDADEPLYCLCKQISFGKMIMCDNDLCSVEWFHFKCVMLTKKPKGKWYCPECRGHRPNIMKSKIEPR</sequence>
<feature type="binding site" evidence="8">
    <location>
        <position position="245"/>
    </location>
    <ligand>
        <name>Zn(2+)</name>
        <dbReference type="ChEBI" id="CHEBI:29105"/>
        <label>2</label>
    </ligand>
</feature>
<comment type="subunit">
    <text evidence="10">Component of an histone acetyltransferase complex. Interacts with H3K4me3 and to a lesser extent with H3K4me2.</text>
</comment>
<dbReference type="InterPro" id="IPR024610">
    <property type="entry name" value="ING_N_histone-binding"/>
</dbReference>
<dbReference type="PANTHER" id="PTHR10333:SF89">
    <property type="entry name" value="INHIBITOR OF GROWTH PROTEIN"/>
    <property type="match status" value="1"/>
</dbReference>
<feature type="site" description="Histone H3K4me3 binding" evidence="7">
    <location>
        <position position="254"/>
    </location>
</feature>
<dbReference type="InterPro" id="IPR019786">
    <property type="entry name" value="Zinc_finger_PHD-type_CS"/>
</dbReference>
<dbReference type="CDD" id="cd15584">
    <property type="entry name" value="PHD_ING1_2"/>
    <property type="match status" value="1"/>
</dbReference>
<evidence type="ECO:0000313" key="14">
    <source>
        <dbReference type="RefSeq" id="XP_011499864.1"/>
    </source>
</evidence>
<dbReference type="KEGG" id="csol:105363785"/>
<comment type="domain">
    <text evidence="10">The PHD-type zinc finger mediates the binding to H3K4me3.</text>
</comment>
<reference evidence="14" key="1">
    <citation type="submission" date="2025-08" db="UniProtKB">
        <authorList>
            <consortium name="RefSeq"/>
        </authorList>
    </citation>
    <scope>IDENTIFICATION</scope>
</reference>
<evidence type="ECO:0000256" key="6">
    <source>
        <dbReference type="ARBA" id="ARBA00023242"/>
    </source>
</evidence>
<evidence type="ECO:0000256" key="10">
    <source>
        <dbReference type="RuleBase" id="RU361213"/>
    </source>
</evidence>
<evidence type="ECO:0000256" key="11">
    <source>
        <dbReference type="SAM" id="MobiDB-lite"/>
    </source>
</evidence>
<proteinExistence type="inferred from homology"/>
<dbReference type="RefSeq" id="XP_011499864.1">
    <property type="nucleotide sequence ID" value="XM_011501562.1"/>
</dbReference>
<dbReference type="FunFam" id="3.30.40.10:FF:000021">
    <property type="entry name" value="Inhibitor of growth 2b"/>
    <property type="match status" value="1"/>
</dbReference>
<evidence type="ECO:0000256" key="4">
    <source>
        <dbReference type="ARBA" id="ARBA00022771"/>
    </source>
</evidence>